<gene>
    <name evidence="4" type="ORF">AVEN_122599_1</name>
    <name evidence="1" type="ORF">AVEN_225687_1</name>
    <name evidence="2" type="ORF">AVEN_228839_1</name>
    <name evidence="3" type="ORF">AVEN_39631_1</name>
</gene>
<evidence type="ECO:0000313" key="5">
    <source>
        <dbReference type="Proteomes" id="UP000499080"/>
    </source>
</evidence>
<evidence type="ECO:0000313" key="3">
    <source>
        <dbReference type="EMBL" id="GBM13787.1"/>
    </source>
</evidence>
<dbReference type="EMBL" id="BGPR01242288">
    <property type="protein sequence ID" value="GBM13893.1"/>
    <property type="molecule type" value="Genomic_DNA"/>
</dbReference>
<proteinExistence type="predicted"/>
<evidence type="ECO:0000313" key="2">
    <source>
        <dbReference type="EMBL" id="GBM13721.1"/>
    </source>
</evidence>
<organism evidence="2 5">
    <name type="scientific">Araneus ventricosus</name>
    <name type="common">Orbweaver spider</name>
    <name type="synonym">Epeira ventricosa</name>
    <dbReference type="NCBI Taxonomy" id="182803"/>
    <lineage>
        <taxon>Eukaryota</taxon>
        <taxon>Metazoa</taxon>
        <taxon>Ecdysozoa</taxon>
        <taxon>Arthropoda</taxon>
        <taxon>Chelicerata</taxon>
        <taxon>Arachnida</taxon>
        <taxon>Araneae</taxon>
        <taxon>Araneomorphae</taxon>
        <taxon>Entelegynae</taxon>
        <taxon>Araneoidea</taxon>
        <taxon>Araneidae</taxon>
        <taxon>Araneus</taxon>
    </lineage>
</organism>
<protein>
    <submittedName>
        <fullName evidence="2">Uncharacterized protein</fullName>
    </submittedName>
</protein>
<dbReference type="AlphaFoldDB" id="A0A4Y2DAL8"/>
<evidence type="ECO:0000313" key="1">
    <source>
        <dbReference type="EMBL" id="GBM13712.1"/>
    </source>
</evidence>
<name>A0A4Y2DAL8_ARAVE</name>
<feature type="non-terminal residue" evidence="2">
    <location>
        <position position="43"/>
    </location>
</feature>
<keyword evidence="5" id="KW-1185">Reference proteome</keyword>
<accession>A0A4Y2DAL8</accession>
<comment type="caution">
    <text evidence="2">The sequence shown here is derived from an EMBL/GenBank/DDBJ whole genome shotgun (WGS) entry which is preliminary data.</text>
</comment>
<dbReference type="Proteomes" id="UP000499080">
    <property type="component" value="Unassembled WGS sequence"/>
</dbReference>
<evidence type="ECO:0000313" key="4">
    <source>
        <dbReference type="EMBL" id="GBM13893.1"/>
    </source>
</evidence>
<reference evidence="2 5" key="1">
    <citation type="journal article" date="2019" name="Sci. Rep.">
        <title>Orb-weaving spider Araneus ventricosus genome elucidates the spidroin gene catalogue.</title>
        <authorList>
            <person name="Kono N."/>
            <person name="Nakamura H."/>
            <person name="Ohtoshi R."/>
            <person name="Moran D.A.P."/>
            <person name="Shinohara A."/>
            <person name="Yoshida Y."/>
            <person name="Fujiwara M."/>
            <person name="Mori M."/>
            <person name="Tomita M."/>
            <person name="Arakawa K."/>
        </authorList>
    </citation>
    <scope>NUCLEOTIDE SEQUENCE [LARGE SCALE GENOMIC DNA]</scope>
</reference>
<sequence length="43" mass="5027">MCAPIPLEIVDLSYTFDETTPYWPTQKKFELVVTVNETQEEGY</sequence>
<dbReference type="OrthoDB" id="6453002at2759"/>
<dbReference type="EMBL" id="BGPR01242238">
    <property type="protein sequence ID" value="GBM13721.1"/>
    <property type="molecule type" value="Genomic_DNA"/>
</dbReference>
<dbReference type="EMBL" id="BGPR01242236">
    <property type="protein sequence ID" value="GBM13712.1"/>
    <property type="molecule type" value="Genomic_DNA"/>
</dbReference>
<dbReference type="EMBL" id="BGPR01242261">
    <property type="protein sequence ID" value="GBM13787.1"/>
    <property type="molecule type" value="Genomic_DNA"/>
</dbReference>